<dbReference type="AlphaFoldDB" id="A0AAN2FJG9"/>
<protein>
    <submittedName>
        <fullName evidence="1">Uncharacterized protein</fullName>
    </submittedName>
</protein>
<dbReference type="EMBL" id="OW970316">
    <property type="protein sequence ID" value="CAH6360835.1"/>
    <property type="molecule type" value="Genomic_DNA"/>
</dbReference>
<gene>
    <name evidence="1" type="ORF">DAPPPG734_21185</name>
</gene>
<proteinExistence type="predicted"/>
<evidence type="ECO:0000313" key="2">
    <source>
        <dbReference type="Proteomes" id="UP001158961"/>
    </source>
</evidence>
<evidence type="ECO:0000313" key="1">
    <source>
        <dbReference type="EMBL" id="CAH6360835.1"/>
    </source>
</evidence>
<sequence length="65" mass="7823">MESVMYSYNRVLHLSHLWLSKPQERKQDYKKPILTVQSTEQRSDTWRHSHDTHSRATIKIILFIG</sequence>
<organism evidence="1 2">
    <name type="scientific">Enterobacter agglomerans</name>
    <name type="common">Erwinia herbicola</name>
    <name type="synonym">Pantoea agglomerans</name>
    <dbReference type="NCBI Taxonomy" id="549"/>
    <lineage>
        <taxon>Bacteria</taxon>
        <taxon>Pseudomonadati</taxon>
        <taxon>Pseudomonadota</taxon>
        <taxon>Gammaproteobacteria</taxon>
        <taxon>Enterobacterales</taxon>
        <taxon>Erwiniaceae</taxon>
        <taxon>Pantoea</taxon>
        <taxon>Pantoea agglomerans group</taxon>
    </lineage>
</organism>
<keyword evidence="1" id="KW-0614">Plasmid</keyword>
<reference evidence="1" key="1">
    <citation type="submission" date="2022-05" db="EMBL/GenBank/DDBJ databases">
        <authorList>
            <person name="Pothier F. J."/>
        </authorList>
    </citation>
    <scope>NUCLEOTIDE SEQUENCE</scope>
    <source>
        <strain evidence="1">DAPP-PG734</strain>
        <plasmid evidence="1">P1</plasmid>
    </source>
</reference>
<name>A0AAN2FJG9_ENTAG</name>
<dbReference type="Proteomes" id="UP001158961">
    <property type="component" value="Plasmid P1"/>
</dbReference>
<accession>A0AAN2FJG9</accession>
<geneLocation type="plasmid" evidence="1 2">
    <name>P1</name>
</geneLocation>